<feature type="transmembrane region" description="Helical" evidence="5">
    <location>
        <begin position="38"/>
        <end position="56"/>
    </location>
</feature>
<keyword evidence="3 5" id="KW-1133">Transmembrane helix</keyword>
<evidence type="ECO:0000313" key="6">
    <source>
        <dbReference type="EMBL" id="MBC5581044.1"/>
    </source>
</evidence>
<dbReference type="PANTHER" id="PTHR35529">
    <property type="entry name" value="MANGANESE EFFLUX PUMP MNTP-RELATED"/>
    <property type="match status" value="1"/>
</dbReference>
<keyword evidence="7" id="KW-1185">Reference proteome</keyword>
<accession>A0A923I744</accession>
<dbReference type="AlphaFoldDB" id="A0A923I744"/>
<dbReference type="Pfam" id="PF02659">
    <property type="entry name" value="Mntp"/>
    <property type="match status" value="1"/>
</dbReference>
<dbReference type="RefSeq" id="WP_186887418.1">
    <property type="nucleotide sequence ID" value="NZ_JACONZ010000002.1"/>
</dbReference>
<comment type="caution">
    <text evidence="6">The sequence shown here is derived from an EMBL/GenBank/DDBJ whole genome shotgun (WGS) entry which is preliminary data.</text>
</comment>
<reference evidence="6" key="1">
    <citation type="submission" date="2020-08" db="EMBL/GenBank/DDBJ databases">
        <title>Genome public.</title>
        <authorList>
            <person name="Liu C."/>
            <person name="Sun Q."/>
        </authorList>
    </citation>
    <scope>NUCLEOTIDE SEQUENCE</scope>
    <source>
        <strain evidence="6">BX8</strain>
    </source>
</reference>
<evidence type="ECO:0000256" key="1">
    <source>
        <dbReference type="ARBA" id="ARBA00022475"/>
    </source>
</evidence>
<evidence type="ECO:0000256" key="2">
    <source>
        <dbReference type="ARBA" id="ARBA00022692"/>
    </source>
</evidence>
<evidence type="ECO:0000256" key="5">
    <source>
        <dbReference type="SAM" id="Phobius"/>
    </source>
</evidence>
<evidence type="ECO:0000256" key="4">
    <source>
        <dbReference type="ARBA" id="ARBA00023136"/>
    </source>
</evidence>
<name>A0A923I744_9FIRM</name>
<keyword evidence="1" id="KW-1003">Cell membrane</keyword>
<gene>
    <name evidence="6" type="ORF">H8S23_05960</name>
</gene>
<feature type="transmembrane region" description="Helical" evidence="5">
    <location>
        <begin position="101"/>
        <end position="119"/>
    </location>
</feature>
<dbReference type="InterPro" id="IPR003810">
    <property type="entry name" value="Mntp/YtaF"/>
</dbReference>
<feature type="transmembrane region" description="Helical" evidence="5">
    <location>
        <begin position="68"/>
        <end position="86"/>
    </location>
</feature>
<keyword evidence="2 5" id="KW-0812">Transmembrane</keyword>
<dbReference type="PANTHER" id="PTHR35529:SF2">
    <property type="entry name" value="SPORULATION PROTEIN YTAF-RELATED"/>
    <property type="match status" value="1"/>
</dbReference>
<dbReference type="EMBL" id="JACONZ010000002">
    <property type="protein sequence ID" value="MBC5581044.1"/>
    <property type="molecule type" value="Genomic_DNA"/>
</dbReference>
<protein>
    <submittedName>
        <fullName evidence="6">Manganese efflux pump</fullName>
    </submittedName>
</protein>
<feature type="transmembrane region" description="Helical" evidence="5">
    <location>
        <begin position="160"/>
        <end position="178"/>
    </location>
</feature>
<evidence type="ECO:0000256" key="3">
    <source>
        <dbReference type="ARBA" id="ARBA00022989"/>
    </source>
</evidence>
<evidence type="ECO:0000313" key="7">
    <source>
        <dbReference type="Proteomes" id="UP000659630"/>
    </source>
</evidence>
<keyword evidence="4 5" id="KW-0472">Membrane</keyword>
<feature type="transmembrane region" description="Helical" evidence="5">
    <location>
        <begin position="190"/>
        <end position="208"/>
    </location>
</feature>
<proteinExistence type="predicted"/>
<sequence>MDLTGVLPGLALAAALTTDSFVAGLGLGAQKIRVPPFSAFIVSVMGTGCLAAALLLGDLLEPVLPQQAAKAASFLLLFGLGAFKFFESTLKIALRRHGGRGSVRFTALGLQFLLAVYACPEEADADHSKRLGALEAVSLGVGLSVDSLAAGLGAGLGQVAVLPTLAASLLLGMGMLAAGSACARWASSRVSLDLSPVGGVLLIALAVLRL</sequence>
<dbReference type="Proteomes" id="UP000659630">
    <property type="component" value="Unassembled WGS sequence"/>
</dbReference>
<organism evidence="6 7">
    <name type="scientific">Anaerofilum hominis</name>
    <dbReference type="NCBI Taxonomy" id="2763016"/>
    <lineage>
        <taxon>Bacteria</taxon>
        <taxon>Bacillati</taxon>
        <taxon>Bacillota</taxon>
        <taxon>Clostridia</taxon>
        <taxon>Eubacteriales</taxon>
        <taxon>Oscillospiraceae</taxon>
        <taxon>Anaerofilum</taxon>
    </lineage>
</organism>